<name>A0A843VU00_COLES</name>
<protein>
    <submittedName>
        <fullName evidence="2">Uncharacterized protein</fullName>
    </submittedName>
</protein>
<evidence type="ECO:0000313" key="2">
    <source>
        <dbReference type="EMBL" id="MQL97020.1"/>
    </source>
</evidence>
<dbReference type="Proteomes" id="UP000652761">
    <property type="component" value="Unassembled WGS sequence"/>
</dbReference>
<organism evidence="2 3">
    <name type="scientific">Colocasia esculenta</name>
    <name type="common">Wild taro</name>
    <name type="synonym">Arum esculentum</name>
    <dbReference type="NCBI Taxonomy" id="4460"/>
    <lineage>
        <taxon>Eukaryota</taxon>
        <taxon>Viridiplantae</taxon>
        <taxon>Streptophyta</taxon>
        <taxon>Embryophyta</taxon>
        <taxon>Tracheophyta</taxon>
        <taxon>Spermatophyta</taxon>
        <taxon>Magnoliopsida</taxon>
        <taxon>Liliopsida</taxon>
        <taxon>Araceae</taxon>
        <taxon>Aroideae</taxon>
        <taxon>Colocasieae</taxon>
        <taxon>Colocasia</taxon>
    </lineage>
</organism>
<evidence type="ECO:0000313" key="3">
    <source>
        <dbReference type="Proteomes" id="UP000652761"/>
    </source>
</evidence>
<keyword evidence="3" id="KW-1185">Reference proteome</keyword>
<gene>
    <name evidence="2" type="ORF">Taro_029704</name>
</gene>
<dbReference type="AlphaFoldDB" id="A0A843VU00"/>
<feature type="signal peptide" evidence="1">
    <location>
        <begin position="1"/>
        <end position="21"/>
    </location>
</feature>
<dbReference type="EMBL" id="NMUH01001991">
    <property type="protein sequence ID" value="MQL97020.1"/>
    <property type="molecule type" value="Genomic_DNA"/>
</dbReference>
<reference evidence="2" key="1">
    <citation type="submission" date="2017-07" db="EMBL/GenBank/DDBJ databases">
        <title>Taro Niue Genome Assembly and Annotation.</title>
        <authorList>
            <person name="Atibalentja N."/>
            <person name="Keating K."/>
            <person name="Fields C.J."/>
        </authorList>
    </citation>
    <scope>NUCLEOTIDE SEQUENCE</scope>
    <source>
        <strain evidence="2">Niue_2</strain>
        <tissue evidence="2">Leaf</tissue>
    </source>
</reference>
<dbReference type="OrthoDB" id="2423701at2759"/>
<proteinExistence type="predicted"/>
<evidence type="ECO:0000256" key="1">
    <source>
        <dbReference type="SAM" id="SignalP"/>
    </source>
</evidence>
<sequence length="210" mass="23532">MHTQGGWWCGLLTSLSPPAACQQPPPPRHWLPDSPPLPPPEVASCLAMRLATESATVSDKQALGPPSPHAWLVADHRETVTVTDSQSLDAISDCREHLVVIVVIANEEQTNEERIPSLYKWRSSHGQPHFFLNPTGEMHWYGKDKDQENGNMDTVMVSLFSLSPLHSLSLQPRMKEKGVIKWKKEVRDPEVLDVSAHEVIPRLFKERSLG</sequence>
<comment type="caution">
    <text evidence="2">The sequence shown here is derived from an EMBL/GenBank/DDBJ whole genome shotgun (WGS) entry which is preliminary data.</text>
</comment>
<accession>A0A843VU00</accession>
<feature type="chain" id="PRO_5032834029" evidence="1">
    <location>
        <begin position="22"/>
        <end position="210"/>
    </location>
</feature>
<keyword evidence="1" id="KW-0732">Signal</keyword>